<name>A0ACB8UA50_9APHY</name>
<accession>A0ACB8UA50</accession>
<comment type="caution">
    <text evidence="1">The sequence shown here is derived from an EMBL/GenBank/DDBJ whole genome shotgun (WGS) entry which is preliminary data.</text>
</comment>
<keyword evidence="2" id="KW-1185">Reference proteome</keyword>
<reference evidence="1" key="1">
    <citation type="journal article" date="2021" name="Environ. Microbiol.">
        <title>Gene family expansions and transcriptome signatures uncover fungal adaptations to wood decay.</title>
        <authorList>
            <person name="Hage H."/>
            <person name="Miyauchi S."/>
            <person name="Viragh M."/>
            <person name="Drula E."/>
            <person name="Min B."/>
            <person name="Chaduli D."/>
            <person name="Navarro D."/>
            <person name="Favel A."/>
            <person name="Norest M."/>
            <person name="Lesage-Meessen L."/>
            <person name="Balint B."/>
            <person name="Merenyi Z."/>
            <person name="de Eugenio L."/>
            <person name="Morin E."/>
            <person name="Martinez A.T."/>
            <person name="Baldrian P."/>
            <person name="Stursova M."/>
            <person name="Martinez M.J."/>
            <person name="Novotny C."/>
            <person name="Magnuson J.K."/>
            <person name="Spatafora J.W."/>
            <person name="Maurice S."/>
            <person name="Pangilinan J."/>
            <person name="Andreopoulos W."/>
            <person name="LaButti K."/>
            <person name="Hundley H."/>
            <person name="Na H."/>
            <person name="Kuo A."/>
            <person name="Barry K."/>
            <person name="Lipzen A."/>
            <person name="Henrissat B."/>
            <person name="Riley R."/>
            <person name="Ahrendt S."/>
            <person name="Nagy L.G."/>
            <person name="Grigoriev I.V."/>
            <person name="Martin F."/>
            <person name="Rosso M.N."/>
        </authorList>
    </citation>
    <scope>NUCLEOTIDE SEQUENCE</scope>
    <source>
        <strain evidence="1">CBS 384.51</strain>
    </source>
</reference>
<proteinExistence type="predicted"/>
<gene>
    <name evidence="1" type="ORF">BDY19DRAFT_685390</name>
</gene>
<dbReference type="EMBL" id="MU274906">
    <property type="protein sequence ID" value="KAI0091140.1"/>
    <property type="molecule type" value="Genomic_DNA"/>
</dbReference>
<evidence type="ECO:0000313" key="2">
    <source>
        <dbReference type="Proteomes" id="UP001055072"/>
    </source>
</evidence>
<protein>
    <submittedName>
        <fullName evidence="1">Uncharacterized protein</fullName>
    </submittedName>
</protein>
<sequence length="136" mass="14973">MYVSVLLYVSFNAQYSTFYINAERMVTRHKPSSHYLETNSGLSSDPSISHPTRPAAESTVRNIDLDTYQRSTSTLALCRISAVFARPLRSIYSPCTTPNIPFALWSPPPTASTCSGLTVAGLAACSLVFWLLLSYI</sequence>
<organism evidence="1 2">
    <name type="scientific">Irpex rosettiformis</name>
    <dbReference type="NCBI Taxonomy" id="378272"/>
    <lineage>
        <taxon>Eukaryota</taxon>
        <taxon>Fungi</taxon>
        <taxon>Dikarya</taxon>
        <taxon>Basidiomycota</taxon>
        <taxon>Agaricomycotina</taxon>
        <taxon>Agaricomycetes</taxon>
        <taxon>Polyporales</taxon>
        <taxon>Irpicaceae</taxon>
        <taxon>Irpex</taxon>
    </lineage>
</organism>
<evidence type="ECO:0000313" key="1">
    <source>
        <dbReference type="EMBL" id="KAI0091140.1"/>
    </source>
</evidence>
<dbReference type="Proteomes" id="UP001055072">
    <property type="component" value="Unassembled WGS sequence"/>
</dbReference>